<dbReference type="GO" id="GO:0003677">
    <property type="term" value="F:DNA binding"/>
    <property type="evidence" value="ECO:0007669"/>
    <property type="project" value="InterPro"/>
</dbReference>
<dbReference type="PANTHER" id="PTHR30545:SF2">
    <property type="entry name" value="SUGAR FERMENTATION STIMULATION PROTEIN A"/>
    <property type="match status" value="1"/>
</dbReference>
<sequence length="405" mass="45165">MGESYSLFTNHREAVFLRRPNRFLIIAAPPEEGAGGEVLVCHCPNPGRLMEFAFPGTRLILEKRDEENLKAKTAWTAAGLYHRNTVVPLFASRANGAAEKLILKEIIPGLTEIHPEYTLGPSRFDFLCLDNKKRKHLVEVKACSLIEYQSAMFPDAPSGRALKHLEELAELSSQGYCCHILFVITHSKPRVFIPNLHTDPEFAAALSRCGHAVLPFADASAGDGPVAIHAALIRCDSQGRAKLVSPAIPVDLSHGKLADSNSGNYLILLELPREQAIEIGALGTIAFKSGWYVYTGSARKNLSQRVNRHLRHHYKQKHWHLDYLTPQAGKIKALPIMSYRNLECGLARDLEKIGGLGIPGFGSSDCRCDSHLFYFTDPPMENRDFVDLILRYRHRDALKRDQGNL</sequence>
<dbReference type="InterPro" id="IPR041465">
    <property type="entry name" value="SfsA_N"/>
</dbReference>
<dbReference type="Pfam" id="PF03749">
    <property type="entry name" value="SfsA"/>
    <property type="match status" value="1"/>
</dbReference>
<dbReference type="STRING" id="545694.TREPR_1058"/>
<dbReference type="eggNOG" id="COG1833">
    <property type="taxonomic scope" value="Bacteria"/>
</dbReference>
<dbReference type="Gene3D" id="2.40.50.580">
    <property type="match status" value="1"/>
</dbReference>
<gene>
    <name evidence="3" type="ordered locus">TREPR_1058</name>
</gene>
<dbReference type="InterPro" id="IPR002837">
    <property type="entry name" value="DUF123"/>
</dbReference>
<dbReference type="Pfam" id="PF01986">
    <property type="entry name" value="DUF123"/>
    <property type="match status" value="1"/>
</dbReference>
<proteinExistence type="predicted"/>
<feature type="domain" description="SfsA N-terminal OB" evidence="2">
    <location>
        <begin position="17"/>
        <end position="87"/>
    </location>
</feature>
<dbReference type="CDD" id="cd10441">
    <property type="entry name" value="GIY-YIG_COG1833"/>
    <property type="match status" value="1"/>
</dbReference>
<dbReference type="KEGG" id="tpi:TREPR_1058"/>
<organism evidence="3 4">
    <name type="scientific">Treponema primitia (strain ATCC BAA-887 / DSM 12427 / ZAS-2)</name>
    <dbReference type="NCBI Taxonomy" id="545694"/>
    <lineage>
        <taxon>Bacteria</taxon>
        <taxon>Pseudomonadati</taxon>
        <taxon>Spirochaetota</taxon>
        <taxon>Spirochaetia</taxon>
        <taxon>Spirochaetales</taxon>
        <taxon>Treponemataceae</taxon>
        <taxon>Treponema</taxon>
    </lineage>
</organism>
<dbReference type="RefSeq" id="WP_015709010.1">
    <property type="nucleotide sequence ID" value="NC_015578.1"/>
</dbReference>
<dbReference type="CDD" id="cd22359">
    <property type="entry name" value="SfsA-like_bacterial"/>
    <property type="match status" value="1"/>
</dbReference>
<dbReference type="HOGENOM" id="CLU_060934_0_0_12"/>
<dbReference type="InterPro" id="IPR040452">
    <property type="entry name" value="SfsA_C"/>
</dbReference>
<reference evidence="3 4" key="2">
    <citation type="journal article" date="2011" name="ISME J.">
        <title>RNA-seq reveals cooperative metabolic interactions between two termite-gut spirochete species in co-culture.</title>
        <authorList>
            <person name="Rosenthal A.Z."/>
            <person name="Matson E.G."/>
            <person name="Eldar A."/>
            <person name="Leadbetter J.R."/>
        </authorList>
    </citation>
    <scope>NUCLEOTIDE SEQUENCE [LARGE SCALE GENOMIC DNA]</scope>
    <source>
        <strain evidence="4">ATCC BAA-887 / DSM 12427 / ZAS-2</strain>
    </source>
</reference>
<evidence type="ECO:0000313" key="4">
    <source>
        <dbReference type="Proteomes" id="UP000009223"/>
    </source>
</evidence>
<protein>
    <submittedName>
        <fullName evidence="3">Putative transcriptional regulator</fullName>
    </submittedName>
</protein>
<evidence type="ECO:0000259" key="2">
    <source>
        <dbReference type="Pfam" id="PF17746"/>
    </source>
</evidence>
<dbReference type="OrthoDB" id="9802365at2"/>
<evidence type="ECO:0000313" key="3">
    <source>
        <dbReference type="EMBL" id="AEF86061.1"/>
    </source>
</evidence>
<dbReference type="Proteomes" id="UP000009223">
    <property type="component" value="Chromosome"/>
</dbReference>
<feature type="domain" description="Sugar fermentation stimulation protein C-terminal" evidence="1">
    <location>
        <begin position="94"/>
        <end position="209"/>
    </location>
</feature>
<evidence type="ECO:0000259" key="1">
    <source>
        <dbReference type="Pfam" id="PF03749"/>
    </source>
</evidence>
<dbReference type="Gene3D" id="3.40.1350.60">
    <property type="match status" value="1"/>
</dbReference>
<dbReference type="eggNOG" id="COG1489">
    <property type="taxonomic scope" value="Bacteria"/>
</dbReference>
<dbReference type="PANTHER" id="PTHR30545">
    <property type="entry name" value="SUGAR FERMENTATION STIMULATION PROTEIN A"/>
    <property type="match status" value="1"/>
</dbReference>
<dbReference type="AlphaFoldDB" id="F5YHM1"/>
<dbReference type="InterPro" id="IPR005224">
    <property type="entry name" value="SfsA"/>
</dbReference>
<accession>F5YHM1</accession>
<reference evidence="4" key="1">
    <citation type="submission" date="2009-12" db="EMBL/GenBank/DDBJ databases">
        <title>Complete sequence of Treponema primitia strain ZAS-2.</title>
        <authorList>
            <person name="Tetu S.G."/>
            <person name="Matson E."/>
            <person name="Ren Q."/>
            <person name="Seshadri R."/>
            <person name="Elbourne L."/>
            <person name="Hassan K.A."/>
            <person name="Durkin A."/>
            <person name="Radune D."/>
            <person name="Mohamoud Y."/>
            <person name="Shay R."/>
            <person name="Jin S."/>
            <person name="Zhang X."/>
            <person name="Lucey K."/>
            <person name="Ballor N.R."/>
            <person name="Ottesen E."/>
            <person name="Rosenthal R."/>
            <person name="Allen A."/>
            <person name="Leadbetter J.R."/>
            <person name="Paulsen I.T."/>
        </authorList>
    </citation>
    <scope>NUCLEOTIDE SEQUENCE [LARGE SCALE GENOMIC DNA]</scope>
    <source>
        <strain evidence="4">ATCC BAA-887 / DSM 12427 / ZAS-2</strain>
    </source>
</reference>
<name>F5YHM1_TREPZ</name>
<keyword evidence="4" id="KW-1185">Reference proteome</keyword>
<dbReference type="Pfam" id="PF17746">
    <property type="entry name" value="SfsA_N"/>
    <property type="match status" value="1"/>
</dbReference>
<dbReference type="EMBL" id="CP001843">
    <property type="protein sequence ID" value="AEF86061.1"/>
    <property type="molecule type" value="Genomic_DNA"/>
</dbReference>